<evidence type="ECO:0000313" key="1">
    <source>
        <dbReference type="EMBL" id="JAE01375.1"/>
    </source>
</evidence>
<organism evidence="1">
    <name type="scientific">Arundo donax</name>
    <name type="common">Giant reed</name>
    <name type="synonym">Donax arundinaceus</name>
    <dbReference type="NCBI Taxonomy" id="35708"/>
    <lineage>
        <taxon>Eukaryota</taxon>
        <taxon>Viridiplantae</taxon>
        <taxon>Streptophyta</taxon>
        <taxon>Embryophyta</taxon>
        <taxon>Tracheophyta</taxon>
        <taxon>Spermatophyta</taxon>
        <taxon>Magnoliopsida</taxon>
        <taxon>Liliopsida</taxon>
        <taxon>Poales</taxon>
        <taxon>Poaceae</taxon>
        <taxon>PACMAD clade</taxon>
        <taxon>Arundinoideae</taxon>
        <taxon>Arundineae</taxon>
        <taxon>Arundo</taxon>
    </lineage>
</organism>
<protein>
    <submittedName>
        <fullName evidence="1">Uncharacterized protein</fullName>
    </submittedName>
</protein>
<dbReference type="EMBL" id="GBRH01196521">
    <property type="protein sequence ID" value="JAE01375.1"/>
    <property type="molecule type" value="Transcribed_RNA"/>
</dbReference>
<name>A0A0A9EKT9_ARUDO</name>
<accession>A0A0A9EKT9</accession>
<reference evidence="1" key="1">
    <citation type="submission" date="2014-09" db="EMBL/GenBank/DDBJ databases">
        <authorList>
            <person name="Magalhaes I.L.F."/>
            <person name="Oliveira U."/>
            <person name="Santos F.R."/>
            <person name="Vidigal T.H.D.A."/>
            <person name="Brescovit A.D."/>
            <person name="Santos A.J."/>
        </authorList>
    </citation>
    <scope>NUCLEOTIDE SEQUENCE</scope>
    <source>
        <tissue evidence="1">Shoot tissue taken approximately 20 cm above the soil surface</tissue>
    </source>
</reference>
<proteinExistence type="predicted"/>
<sequence length="19" mass="2261">MCCQRTVSVVISFTFWCYS</sequence>
<reference evidence="1" key="2">
    <citation type="journal article" date="2015" name="Data Brief">
        <title>Shoot transcriptome of the giant reed, Arundo donax.</title>
        <authorList>
            <person name="Barrero R.A."/>
            <person name="Guerrero F.D."/>
            <person name="Moolhuijzen P."/>
            <person name="Goolsby J.A."/>
            <person name="Tidwell J."/>
            <person name="Bellgard S.E."/>
            <person name="Bellgard M.I."/>
        </authorList>
    </citation>
    <scope>NUCLEOTIDE SEQUENCE</scope>
    <source>
        <tissue evidence="1">Shoot tissue taken approximately 20 cm above the soil surface</tissue>
    </source>
</reference>
<dbReference type="AlphaFoldDB" id="A0A0A9EKT9"/>